<evidence type="ECO:0000313" key="2">
    <source>
        <dbReference type="Proteomes" id="UP000320762"/>
    </source>
</evidence>
<dbReference type="Proteomes" id="UP000320762">
    <property type="component" value="Unassembled WGS sequence"/>
</dbReference>
<dbReference type="EMBL" id="VDMD01000019">
    <property type="protein sequence ID" value="TRM60922.1"/>
    <property type="molecule type" value="Genomic_DNA"/>
</dbReference>
<dbReference type="AlphaFoldDB" id="A0A550C7Z9"/>
<reference evidence="1 2" key="1">
    <citation type="journal article" date="2019" name="New Phytol.">
        <title>Comparative genomics reveals unique wood-decay strategies and fruiting body development in the Schizophyllaceae.</title>
        <authorList>
            <person name="Almasi E."/>
            <person name="Sahu N."/>
            <person name="Krizsan K."/>
            <person name="Balint B."/>
            <person name="Kovacs G.M."/>
            <person name="Kiss B."/>
            <person name="Cseklye J."/>
            <person name="Drula E."/>
            <person name="Henrissat B."/>
            <person name="Nagy I."/>
            <person name="Chovatia M."/>
            <person name="Adam C."/>
            <person name="LaButti K."/>
            <person name="Lipzen A."/>
            <person name="Riley R."/>
            <person name="Grigoriev I.V."/>
            <person name="Nagy L.G."/>
        </authorList>
    </citation>
    <scope>NUCLEOTIDE SEQUENCE [LARGE SCALE GENOMIC DNA]</scope>
    <source>
        <strain evidence="1 2">NL-1724</strain>
    </source>
</reference>
<sequence length="165" mass="17731">MVCLESTAKAAIDSRSIVTRYNPTLAQEPVCNSGMEISPSTQTPPNELYFDGATYRDIQQTSTTHVGFTGINLDRIGLATSATSDLPSSTTPEIQRDLLSLHHQLEVIPPSSTRPFVKDAIPRPSIINASRPFASPSNSGDTAFAVDDSGDTAFRRLGDTAFVDD</sequence>
<name>A0A550C7Z9_9AGAR</name>
<evidence type="ECO:0000313" key="1">
    <source>
        <dbReference type="EMBL" id="TRM60922.1"/>
    </source>
</evidence>
<comment type="caution">
    <text evidence="1">The sequence shown here is derived from an EMBL/GenBank/DDBJ whole genome shotgun (WGS) entry which is preliminary data.</text>
</comment>
<protein>
    <submittedName>
        <fullName evidence="1">Uncharacterized protein</fullName>
    </submittedName>
</protein>
<gene>
    <name evidence="1" type="ORF">BD626DRAFT_632090</name>
</gene>
<accession>A0A550C7Z9</accession>
<proteinExistence type="predicted"/>
<keyword evidence="2" id="KW-1185">Reference proteome</keyword>
<organism evidence="1 2">
    <name type="scientific">Schizophyllum amplum</name>
    <dbReference type="NCBI Taxonomy" id="97359"/>
    <lineage>
        <taxon>Eukaryota</taxon>
        <taxon>Fungi</taxon>
        <taxon>Dikarya</taxon>
        <taxon>Basidiomycota</taxon>
        <taxon>Agaricomycotina</taxon>
        <taxon>Agaricomycetes</taxon>
        <taxon>Agaricomycetidae</taxon>
        <taxon>Agaricales</taxon>
        <taxon>Schizophyllaceae</taxon>
        <taxon>Schizophyllum</taxon>
    </lineage>
</organism>